<organism evidence="1">
    <name type="scientific">Homalodisca liturata</name>
    <dbReference type="NCBI Taxonomy" id="320908"/>
    <lineage>
        <taxon>Eukaryota</taxon>
        <taxon>Metazoa</taxon>
        <taxon>Ecdysozoa</taxon>
        <taxon>Arthropoda</taxon>
        <taxon>Hexapoda</taxon>
        <taxon>Insecta</taxon>
        <taxon>Pterygota</taxon>
        <taxon>Neoptera</taxon>
        <taxon>Paraneoptera</taxon>
        <taxon>Hemiptera</taxon>
        <taxon>Auchenorrhyncha</taxon>
        <taxon>Membracoidea</taxon>
        <taxon>Cicadellidae</taxon>
        <taxon>Cicadellinae</taxon>
        <taxon>Proconiini</taxon>
        <taxon>Homalodisca</taxon>
    </lineage>
</organism>
<dbReference type="EMBL" id="GECU01009777">
    <property type="protein sequence ID" value="JAS97929.1"/>
    <property type="molecule type" value="Transcribed_RNA"/>
</dbReference>
<accession>A0A1B6JFH9</accession>
<protein>
    <submittedName>
        <fullName evidence="1">Uncharacterized protein</fullName>
    </submittedName>
</protein>
<sequence length="170" mass="19742">SPSLRKEEETMNCLKYCSGCNIKLKNIETNVKYSSKRFKDGTDLFKCFNNHTMKYSFVNEEKLKKCQLSGVPPLLNLGSVTSKLPRTVNKLFIKKEVRGFSKKKLQSLENKKCCALNNSIMYPIIKLRRINDTVVFLSNLNLRPVWKNNVLFRSPVKVNKLSKLRNKIKH</sequence>
<proteinExistence type="predicted"/>
<dbReference type="AlphaFoldDB" id="A0A1B6JFH9"/>
<reference evidence="1" key="1">
    <citation type="submission" date="2015-11" db="EMBL/GenBank/DDBJ databases">
        <title>De novo transcriptome assembly of four potential Pierce s Disease insect vectors from Arizona vineyards.</title>
        <authorList>
            <person name="Tassone E.E."/>
        </authorList>
    </citation>
    <scope>NUCLEOTIDE SEQUENCE</scope>
</reference>
<feature type="non-terminal residue" evidence="1">
    <location>
        <position position="1"/>
    </location>
</feature>
<name>A0A1B6JFH9_9HEMI</name>
<evidence type="ECO:0000313" key="1">
    <source>
        <dbReference type="EMBL" id="JAS97929.1"/>
    </source>
</evidence>
<gene>
    <name evidence="1" type="ORF">g.9182</name>
</gene>